<evidence type="ECO:0000256" key="6">
    <source>
        <dbReference type="ARBA" id="ARBA00022692"/>
    </source>
</evidence>
<comment type="caution">
    <text evidence="13">The sequence shown here is derived from an EMBL/GenBank/DDBJ whole genome shotgun (WGS) entry which is preliminary data.</text>
</comment>
<gene>
    <name evidence="13" type="ORF">CQA57_04175</name>
</gene>
<keyword evidence="10" id="KW-0333">Golgi apparatus</keyword>
<dbReference type="SUPFAM" id="SSF53448">
    <property type="entry name" value="Nucleotide-diphospho-sugar transferases"/>
    <property type="match status" value="1"/>
</dbReference>
<dbReference type="GO" id="GO:0046872">
    <property type="term" value="F:metal ion binding"/>
    <property type="evidence" value="ECO:0007669"/>
    <property type="project" value="UniProtKB-KW"/>
</dbReference>
<keyword evidence="5 13" id="KW-0808">Transferase</keyword>
<reference evidence="13 14" key="1">
    <citation type="submission" date="2018-04" db="EMBL/GenBank/DDBJ databases">
        <title>Novel Campyloabacter and Helicobacter Species and Strains.</title>
        <authorList>
            <person name="Mannion A.J."/>
            <person name="Shen Z."/>
            <person name="Fox J.G."/>
        </authorList>
    </citation>
    <scope>NUCLEOTIDE SEQUENCE [LARGE SCALE GENOMIC DNA]</scope>
    <source>
        <strain evidence="13 14">MIT 04-9362</strain>
    </source>
</reference>
<evidence type="ECO:0000256" key="1">
    <source>
        <dbReference type="ARBA" id="ARBA00001936"/>
    </source>
</evidence>
<dbReference type="Gene3D" id="3.90.550.10">
    <property type="entry name" value="Spore Coat Polysaccharide Biosynthesis Protein SpsA, Chain A"/>
    <property type="match status" value="1"/>
</dbReference>
<keyword evidence="14" id="KW-1185">Reference proteome</keyword>
<accession>A0A3D8J8N7</accession>
<dbReference type="UniPathway" id="UPA00378"/>
<sequence length="301" mass="35653">MNSLAPIILFVYNRPSHTQQTIEALLKNPLAKESEFFIYSDAPKSQEAQEKVQGVREYIRSITGFKNITIIERERNFGLADNIIDGVTTIINQYNKVIVLEDDIVVSPVFLNYMNDALNKYESEKKVWNISAWNYPLDPNPIKDDTFFWRIPHCWGWATWKDRWQYFKRDIAWVENNFSKDDIYEISLHHTSDYWEHFLFNKKQKKKTWAIFWYLIAYKHQALTLMPKISFIKQIGFDSSGTNCSSDDPLQSDVVSNILPSNYPSEIIESMEALHGIMDFHKKHRRNIFQKITSRLKRFFS</sequence>
<dbReference type="EMBL" id="NXLX01000008">
    <property type="protein sequence ID" value="RDU73869.1"/>
    <property type="molecule type" value="Genomic_DNA"/>
</dbReference>
<dbReference type="Proteomes" id="UP000256695">
    <property type="component" value="Unassembled WGS sequence"/>
</dbReference>
<evidence type="ECO:0000256" key="12">
    <source>
        <dbReference type="ARBA" id="ARBA00023211"/>
    </source>
</evidence>
<keyword evidence="6" id="KW-0812">Transmembrane</keyword>
<evidence type="ECO:0000256" key="10">
    <source>
        <dbReference type="ARBA" id="ARBA00023034"/>
    </source>
</evidence>
<evidence type="ECO:0000256" key="11">
    <source>
        <dbReference type="ARBA" id="ARBA00023136"/>
    </source>
</evidence>
<keyword evidence="8" id="KW-0735">Signal-anchor</keyword>
<dbReference type="InterPro" id="IPR004139">
    <property type="entry name" value="Glyco_trans_13"/>
</dbReference>
<evidence type="ECO:0000256" key="3">
    <source>
        <dbReference type="ARBA" id="ARBA00004922"/>
    </source>
</evidence>
<evidence type="ECO:0000256" key="5">
    <source>
        <dbReference type="ARBA" id="ARBA00022679"/>
    </source>
</evidence>
<keyword evidence="7" id="KW-0479">Metal-binding</keyword>
<keyword evidence="9" id="KW-1133">Transmembrane helix</keyword>
<evidence type="ECO:0000256" key="8">
    <source>
        <dbReference type="ARBA" id="ARBA00022968"/>
    </source>
</evidence>
<keyword evidence="4" id="KW-0328">Glycosyltransferase</keyword>
<organism evidence="13 14">
    <name type="scientific">Helicobacter anseris</name>
    <dbReference type="NCBI Taxonomy" id="375926"/>
    <lineage>
        <taxon>Bacteria</taxon>
        <taxon>Pseudomonadati</taxon>
        <taxon>Campylobacterota</taxon>
        <taxon>Epsilonproteobacteria</taxon>
        <taxon>Campylobacterales</taxon>
        <taxon>Helicobacteraceae</taxon>
        <taxon>Helicobacter</taxon>
    </lineage>
</organism>
<dbReference type="AlphaFoldDB" id="A0A3D8J8N7"/>
<protein>
    <submittedName>
        <fullName evidence="13">Sugar transferase</fullName>
    </submittedName>
</protein>
<name>A0A3D8J8N7_9HELI</name>
<dbReference type="RefSeq" id="WP_115578977.1">
    <property type="nucleotide sequence ID" value="NZ_NXLX01000008.1"/>
</dbReference>
<comment type="pathway">
    <text evidence="3">Protein modification; protein glycosylation.</text>
</comment>
<evidence type="ECO:0000313" key="14">
    <source>
        <dbReference type="Proteomes" id="UP000256695"/>
    </source>
</evidence>
<comment type="subcellular location">
    <subcellularLocation>
        <location evidence="2">Golgi apparatus membrane</location>
        <topology evidence="2">Single-pass type II membrane protein</topology>
    </subcellularLocation>
</comment>
<keyword evidence="11" id="KW-0472">Membrane</keyword>
<evidence type="ECO:0000313" key="13">
    <source>
        <dbReference type="EMBL" id="RDU73869.1"/>
    </source>
</evidence>
<dbReference type="OrthoDB" id="5180856at2"/>
<proteinExistence type="predicted"/>
<evidence type="ECO:0000256" key="4">
    <source>
        <dbReference type="ARBA" id="ARBA00022676"/>
    </source>
</evidence>
<dbReference type="GO" id="GO:0008375">
    <property type="term" value="F:acetylglucosaminyltransferase activity"/>
    <property type="evidence" value="ECO:0007669"/>
    <property type="project" value="InterPro"/>
</dbReference>
<evidence type="ECO:0000256" key="2">
    <source>
        <dbReference type="ARBA" id="ARBA00004323"/>
    </source>
</evidence>
<evidence type="ECO:0000256" key="7">
    <source>
        <dbReference type="ARBA" id="ARBA00022723"/>
    </source>
</evidence>
<comment type="cofactor">
    <cofactor evidence="1">
        <name>Mn(2+)</name>
        <dbReference type="ChEBI" id="CHEBI:29035"/>
    </cofactor>
</comment>
<evidence type="ECO:0000256" key="9">
    <source>
        <dbReference type="ARBA" id="ARBA00022989"/>
    </source>
</evidence>
<dbReference type="Pfam" id="PF03071">
    <property type="entry name" value="GNT-I"/>
    <property type="match status" value="1"/>
</dbReference>
<dbReference type="InterPro" id="IPR029044">
    <property type="entry name" value="Nucleotide-diphossugar_trans"/>
</dbReference>
<keyword evidence="12" id="KW-0464">Manganese</keyword>